<keyword evidence="3" id="KW-1185">Reference proteome</keyword>
<feature type="region of interest" description="Disordered" evidence="1">
    <location>
        <begin position="288"/>
        <end position="347"/>
    </location>
</feature>
<evidence type="ECO:0000313" key="3">
    <source>
        <dbReference type="Proteomes" id="UP000565441"/>
    </source>
</evidence>
<feature type="region of interest" description="Disordered" evidence="1">
    <location>
        <begin position="539"/>
        <end position="558"/>
    </location>
</feature>
<protein>
    <submittedName>
        <fullName evidence="2">Uncharacterized protein</fullName>
    </submittedName>
</protein>
<feature type="compositionally biased region" description="Polar residues" evidence="1">
    <location>
        <begin position="504"/>
        <end position="515"/>
    </location>
</feature>
<feature type="compositionally biased region" description="Low complexity" evidence="1">
    <location>
        <begin position="441"/>
        <end position="454"/>
    </location>
</feature>
<dbReference type="EMBL" id="JAACJP010000043">
    <property type="protein sequence ID" value="KAF5372325.1"/>
    <property type="molecule type" value="Genomic_DNA"/>
</dbReference>
<dbReference type="OrthoDB" id="3058472at2759"/>
<feature type="compositionally biased region" description="Basic residues" evidence="1">
    <location>
        <begin position="465"/>
        <end position="484"/>
    </location>
</feature>
<feature type="compositionally biased region" description="Pro residues" evidence="1">
    <location>
        <begin position="42"/>
        <end position="67"/>
    </location>
</feature>
<comment type="caution">
    <text evidence="2">The sequence shown here is derived from an EMBL/GenBank/DDBJ whole genome shotgun (WGS) entry which is preliminary data.</text>
</comment>
<name>A0A8H5GWP4_9AGAR</name>
<gene>
    <name evidence="2" type="ORF">D9615_009248</name>
</gene>
<accession>A0A8H5GWP4</accession>
<feature type="compositionally biased region" description="Pro residues" evidence="1">
    <location>
        <begin position="296"/>
        <end position="306"/>
    </location>
</feature>
<feature type="region of interest" description="Disordered" evidence="1">
    <location>
        <begin position="612"/>
        <end position="632"/>
    </location>
</feature>
<feature type="compositionally biased region" description="Basic residues" evidence="1">
    <location>
        <begin position="494"/>
        <end position="503"/>
    </location>
</feature>
<organism evidence="2 3">
    <name type="scientific">Tricholomella constricta</name>
    <dbReference type="NCBI Taxonomy" id="117010"/>
    <lineage>
        <taxon>Eukaryota</taxon>
        <taxon>Fungi</taxon>
        <taxon>Dikarya</taxon>
        <taxon>Basidiomycota</taxon>
        <taxon>Agaricomycotina</taxon>
        <taxon>Agaricomycetes</taxon>
        <taxon>Agaricomycetidae</taxon>
        <taxon>Agaricales</taxon>
        <taxon>Tricholomatineae</taxon>
        <taxon>Lyophyllaceae</taxon>
        <taxon>Tricholomella</taxon>
    </lineage>
</organism>
<sequence length="632" mass="69395">MGDSNRDPSFIRGGDTVRRSMTRNSHYSHASTQSWVLSTQQNPPPPPEESEPIPSPMRTPRPLPDPQLQPHHQTQVLRATNADPPDDEEEYMHIDANGPGIDSGYRTEGLGRGRSPRLTPMTPSSMRIGTSGGGRSFVGGFVDGLRRLPRVVLKYGSLGDKRKFVRQGTFGSGGTVTSGTGMTTGNTLPLYVSNPPTPVAGPSNTQYVEASEMPVPFSAEEPRSVILGPSLSQRRRNPSFRITPPSEEVTAQESITVPHTFPPDPPQFTESLVESPRNVNTVTVYHLPGQEDYPVDEPPLPLPTPTPNRRSDSLQPQPISDPIPIEEPLQSPVHAHPPPAPDYRKMTLSSLPVSPRTVATSLTSEPSFSSELNPVRRFFVGLYRLPWIAPERVTVDYRPRGHGGRNGEGKGVKKHMSSWYRGMPGAVLSVKAGSGEVDLLSSGSRSRRASTGTSMTPLASPTSTRARHRSSDHHRHRRREHRHRSSGENTPRSHEHRSHRHRNTISTTEMRQQQTASPIVPAMYPFPYAYPYQYPTFSSPPPQRTYSQSTPRGPRPHRTQTYPHGYTPYQPPQQPPPVYVIHSPTHTNGSGEAGQMVSPVYVQMQLVPGAYIPEPATGGSPPAGERAEAGDA</sequence>
<dbReference type="AlphaFoldDB" id="A0A8H5GWP4"/>
<feature type="region of interest" description="Disordered" evidence="1">
    <location>
        <begin position="437"/>
        <end position="515"/>
    </location>
</feature>
<feature type="region of interest" description="Disordered" evidence="1">
    <location>
        <begin position="235"/>
        <end position="275"/>
    </location>
</feature>
<feature type="compositionally biased region" description="Polar residues" evidence="1">
    <location>
        <begin position="22"/>
        <end position="41"/>
    </location>
</feature>
<proteinExistence type="predicted"/>
<evidence type="ECO:0000313" key="2">
    <source>
        <dbReference type="EMBL" id="KAF5372325.1"/>
    </source>
</evidence>
<evidence type="ECO:0000256" key="1">
    <source>
        <dbReference type="SAM" id="MobiDB-lite"/>
    </source>
</evidence>
<feature type="region of interest" description="Disordered" evidence="1">
    <location>
        <begin position="1"/>
        <end position="132"/>
    </location>
</feature>
<dbReference type="Proteomes" id="UP000565441">
    <property type="component" value="Unassembled WGS sequence"/>
</dbReference>
<reference evidence="2 3" key="1">
    <citation type="journal article" date="2020" name="ISME J.">
        <title>Uncovering the hidden diversity of litter-decomposition mechanisms in mushroom-forming fungi.</title>
        <authorList>
            <person name="Floudas D."/>
            <person name="Bentzer J."/>
            <person name="Ahren D."/>
            <person name="Johansson T."/>
            <person name="Persson P."/>
            <person name="Tunlid A."/>
        </authorList>
    </citation>
    <scope>NUCLEOTIDE SEQUENCE [LARGE SCALE GENOMIC DNA]</scope>
    <source>
        <strain evidence="2 3">CBS 661.87</strain>
    </source>
</reference>